<protein>
    <submittedName>
        <fullName evidence="2">Uncharacterized protein</fullName>
    </submittedName>
</protein>
<feature type="transmembrane region" description="Helical" evidence="1">
    <location>
        <begin position="131"/>
        <end position="149"/>
    </location>
</feature>
<evidence type="ECO:0000313" key="2">
    <source>
        <dbReference type="EMBL" id="EJW04613.1"/>
    </source>
</evidence>
<dbReference type="Proteomes" id="UP000003163">
    <property type="component" value="Unassembled WGS sequence"/>
</dbReference>
<gene>
    <name evidence="2" type="ORF">EDEG_01197</name>
</gene>
<dbReference type="InParanoid" id="J8ZYA2"/>
<accession>J8ZYA2</accession>
<dbReference type="HOGENOM" id="CLU_1677858_0_0_1"/>
<keyword evidence="1" id="KW-0812">Transmembrane</keyword>
<name>J8ZYA2_EDHAE</name>
<keyword evidence="1" id="KW-0472">Membrane</keyword>
<dbReference type="VEuPathDB" id="MicrosporidiaDB:EDEG_01197"/>
<evidence type="ECO:0000313" key="3">
    <source>
        <dbReference type="Proteomes" id="UP000003163"/>
    </source>
</evidence>
<reference evidence="3" key="2">
    <citation type="submission" date="2015-07" db="EMBL/GenBank/DDBJ databases">
        <title>Contrasting host-pathogen interactions and genome evolution in two generalist and specialist microsporidian pathogens of mosquitoes.</title>
        <authorList>
            <consortium name="The Broad Institute Genomics Platform"/>
            <consortium name="The Broad Institute Genome Sequencing Center for Infectious Disease"/>
            <person name="Cuomo C.A."/>
            <person name="Sanscrainte N.D."/>
            <person name="Goldberg J.M."/>
            <person name="Heiman D."/>
            <person name="Young S."/>
            <person name="Zeng Q."/>
            <person name="Becnel J.J."/>
            <person name="Birren B.W."/>
        </authorList>
    </citation>
    <scope>NUCLEOTIDE SEQUENCE [LARGE SCALE GENOMIC DNA]</scope>
    <source>
        <strain evidence="3">USNM 41457</strain>
    </source>
</reference>
<feature type="transmembrane region" description="Helical" evidence="1">
    <location>
        <begin position="51"/>
        <end position="70"/>
    </location>
</feature>
<proteinExistence type="predicted"/>
<organism evidence="2 3">
    <name type="scientific">Edhazardia aedis (strain USNM 41457)</name>
    <name type="common">Microsporidian parasite</name>
    <dbReference type="NCBI Taxonomy" id="1003232"/>
    <lineage>
        <taxon>Eukaryota</taxon>
        <taxon>Fungi</taxon>
        <taxon>Fungi incertae sedis</taxon>
        <taxon>Microsporidia</taxon>
        <taxon>Edhazardia</taxon>
    </lineage>
</organism>
<sequence>MQTYLQNQEATNPKAQRGGYVSKSLFSNYHTYGRLNLEQDSSWRWFKLTAVNFNILNSISFFFTLVLYCYSSFLHTFCLYCCYCCWVIFGNNINCLNTQVPFQVFKESLHKLHLNLLGDVHRNSLPYTSNISITTIIFISAIITIVCSAKRNIIILS</sequence>
<keyword evidence="3" id="KW-1185">Reference proteome</keyword>
<evidence type="ECO:0000256" key="1">
    <source>
        <dbReference type="SAM" id="Phobius"/>
    </source>
</evidence>
<dbReference type="AlphaFoldDB" id="J8ZYA2"/>
<comment type="caution">
    <text evidence="2">The sequence shown here is derived from an EMBL/GenBank/DDBJ whole genome shotgun (WGS) entry which is preliminary data.</text>
</comment>
<dbReference type="EMBL" id="AFBI03000016">
    <property type="protein sequence ID" value="EJW04613.1"/>
    <property type="molecule type" value="Genomic_DNA"/>
</dbReference>
<keyword evidence="1" id="KW-1133">Transmembrane helix</keyword>
<reference evidence="2 3" key="1">
    <citation type="submission" date="2011-08" db="EMBL/GenBank/DDBJ databases">
        <authorList>
            <person name="Liu Z.J."/>
            <person name="Shi F.L."/>
            <person name="Lu J.Q."/>
            <person name="Li M."/>
            <person name="Wang Z.L."/>
        </authorList>
    </citation>
    <scope>NUCLEOTIDE SEQUENCE [LARGE SCALE GENOMIC DNA]</scope>
    <source>
        <strain evidence="2 3">USNM 41457</strain>
    </source>
</reference>